<dbReference type="GO" id="GO:0003677">
    <property type="term" value="F:DNA binding"/>
    <property type="evidence" value="ECO:0007669"/>
    <property type="project" value="InterPro"/>
</dbReference>
<dbReference type="OrthoDB" id="1118393at2"/>
<dbReference type="GO" id="GO:0000156">
    <property type="term" value="F:phosphorelay response regulator activity"/>
    <property type="evidence" value="ECO:0007669"/>
    <property type="project" value="InterPro"/>
</dbReference>
<dbReference type="GeneID" id="94029354"/>
<dbReference type="Proteomes" id="UP000198427">
    <property type="component" value="Unassembled WGS sequence"/>
</dbReference>
<dbReference type="RefSeq" id="WP_089366934.1">
    <property type="nucleotide sequence ID" value="NZ_CP023863.1"/>
</dbReference>
<reference evidence="1 2" key="1">
    <citation type="submission" date="2017-06" db="EMBL/GenBank/DDBJ databases">
        <authorList>
            <person name="Varghese N."/>
            <person name="Submissions S."/>
        </authorList>
    </citation>
    <scope>NUCLEOTIDE SEQUENCE [LARGE SCALE GENOMIC DNA]</scope>
    <source>
        <strain evidence="1 2">DSM 26989</strain>
    </source>
</reference>
<gene>
    <name evidence="1" type="ORF">SAMN06265364_1327</name>
</gene>
<dbReference type="PANTHER" id="PTHR37299:SF1">
    <property type="entry name" value="STAGE 0 SPORULATION PROTEIN A HOMOLOG"/>
    <property type="match status" value="1"/>
</dbReference>
<protein>
    <submittedName>
        <fullName evidence="1">Transcriptional regulator, LytTR family</fullName>
    </submittedName>
</protein>
<keyword evidence="2" id="KW-1185">Reference proteome</keyword>
<dbReference type="Gene3D" id="2.40.50.1020">
    <property type="entry name" value="LytTr DNA-binding domain"/>
    <property type="match status" value="1"/>
</dbReference>
<evidence type="ECO:0000313" key="1">
    <source>
        <dbReference type="EMBL" id="SNS04179.1"/>
    </source>
</evidence>
<dbReference type="Pfam" id="PF04397">
    <property type="entry name" value="LytTR"/>
    <property type="match status" value="1"/>
</dbReference>
<accession>A0A2K9HEL4</accession>
<dbReference type="SMART" id="SM00850">
    <property type="entry name" value="LytTR"/>
    <property type="match status" value="1"/>
</dbReference>
<proteinExistence type="predicted"/>
<dbReference type="EMBL" id="FZNZ01000032">
    <property type="protein sequence ID" value="SNS04179.1"/>
    <property type="molecule type" value="Genomic_DNA"/>
</dbReference>
<organism evidence="1 2">
    <name type="scientific">Prevotella jejuni</name>
    <dbReference type="NCBI Taxonomy" id="1177574"/>
    <lineage>
        <taxon>Bacteria</taxon>
        <taxon>Pseudomonadati</taxon>
        <taxon>Bacteroidota</taxon>
        <taxon>Bacteroidia</taxon>
        <taxon>Bacteroidales</taxon>
        <taxon>Prevotellaceae</taxon>
        <taxon>Prevotella</taxon>
    </lineage>
</organism>
<dbReference type="InterPro" id="IPR046947">
    <property type="entry name" value="LytR-like"/>
</dbReference>
<dbReference type="AlphaFoldDB" id="A0A2K9HEL4"/>
<dbReference type="InterPro" id="IPR007492">
    <property type="entry name" value="LytTR_DNA-bd_dom"/>
</dbReference>
<evidence type="ECO:0000313" key="2">
    <source>
        <dbReference type="Proteomes" id="UP000198427"/>
    </source>
</evidence>
<dbReference type="PANTHER" id="PTHR37299">
    <property type="entry name" value="TRANSCRIPTIONAL REGULATOR-RELATED"/>
    <property type="match status" value="1"/>
</dbReference>
<comment type="caution">
    <text evidence="1">The sequence shown here is derived from an EMBL/GenBank/DDBJ whole genome shotgun (WGS) entry which is preliminary data.</text>
</comment>
<dbReference type="KEGG" id="pje:CRM71_08040"/>
<sequence length="277" mass="32156">MSRLTSFLRSKYMIHTNASSWRTSVALGVGIFLFLYLLQPFGISRYRGSIFLMCLGFCVMTIGVQWLCTFFFFRRPVQKNMPVTNGYMIIYSVAIEFALAISLTLYAAFFFHIPLSWQLFWVFFYWTFLVWVIVTAIFTLLNYNRMLNSRLEEMIKKTTDEQEDVIITLHDQNLRGTDLTLPINNLLYIEARKNNVCVCYIKEGRLQKTELRSTLTALKDDLPYDNVFQCHRSFLVNVNNIVSAKGNSNGYQLLLTGCEDIIPVSRTFVPGLRHFVG</sequence>
<name>A0A2K9HEL4_9BACT</name>
<dbReference type="PROSITE" id="PS50930">
    <property type="entry name" value="HTH_LYTTR"/>
    <property type="match status" value="1"/>
</dbReference>